<dbReference type="InterPro" id="IPR025532">
    <property type="entry name" value="G6P_1-epimerase"/>
</dbReference>
<keyword evidence="4 5" id="KW-0413">Isomerase</keyword>
<dbReference type="PANTHER" id="PTHR11122">
    <property type="entry name" value="APOSPORY-ASSOCIATED PROTEIN C-RELATED"/>
    <property type="match status" value="1"/>
</dbReference>
<proteinExistence type="inferred from homology"/>
<dbReference type="GO" id="GO:0005737">
    <property type="term" value="C:cytoplasm"/>
    <property type="evidence" value="ECO:0007669"/>
    <property type="project" value="TreeGrafter"/>
</dbReference>
<feature type="active site" evidence="6">
    <location>
        <position position="160"/>
    </location>
</feature>
<dbReference type="GO" id="GO:0047938">
    <property type="term" value="F:glucose-6-phosphate 1-epimerase activity"/>
    <property type="evidence" value="ECO:0007669"/>
    <property type="project" value="UniProtKB-UniRule"/>
</dbReference>
<dbReference type="EC" id="5.1.3.15" evidence="3 5"/>
<protein>
    <recommendedName>
        <fullName evidence="3 5">glucose-6-phosphate 1-epimerase</fullName>
        <ecNumber evidence="3 5">5.1.3.15</ecNumber>
    </recommendedName>
</protein>
<dbReference type="Proteomes" id="UP000241890">
    <property type="component" value="Unassembled WGS sequence"/>
</dbReference>
<dbReference type="Pfam" id="PF01263">
    <property type="entry name" value="Aldose_epim"/>
    <property type="match status" value="1"/>
</dbReference>
<accession>A0A2R5G5X7</accession>
<evidence type="ECO:0000256" key="6">
    <source>
        <dbReference type="PIRSR" id="PIRSR016020-1"/>
    </source>
</evidence>
<dbReference type="Gene3D" id="2.70.98.10">
    <property type="match status" value="1"/>
</dbReference>
<evidence type="ECO:0000256" key="4">
    <source>
        <dbReference type="ARBA" id="ARBA00023235"/>
    </source>
</evidence>
<sequence length="300" mass="33398">MVTQKDVLLEGKHGGSLEALEVTSDECGASIRVTKFGGTLYSYKDADGEEKLFASEEGHTDRSKPVRGGVPLVFPQFGGGELPKHGFARTSEWLLEDTPTEQDGIVTVAFVLESNEETLKIWPFKFKLVHNIVFGASKLQTSMHVVNVGEEAFKFQALLHTYYLIEDISQVQVVGLKGLSYVDQLRESNTFTEENDPITFEAETDRIYTDAKGPIEILDGKSKKISIELSLSTGEDGTDIKPCDAVLWNPWTEKSKGMGDFGDEEFHTMMCLEPGCVSRYETCEPNATWVLTQRVTFSKM</sequence>
<evidence type="ECO:0000256" key="5">
    <source>
        <dbReference type="PIRNR" id="PIRNR016020"/>
    </source>
</evidence>
<keyword evidence="8" id="KW-1185">Reference proteome</keyword>
<reference evidence="7 8" key="1">
    <citation type="submission" date="2017-12" db="EMBL/GenBank/DDBJ databases">
        <title>Sequencing, de novo assembly and annotation of complete genome of a new Thraustochytrid species, strain FCC1311.</title>
        <authorList>
            <person name="Sedici K."/>
            <person name="Godart F."/>
            <person name="Aiese Cigliano R."/>
            <person name="Sanseverino W."/>
            <person name="Barakat M."/>
            <person name="Ortet P."/>
            <person name="Marechal E."/>
            <person name="Cagnac O."/>
            <person name="Amato A."/>
        </authorList>
    </citation>
    <scope>NUCLEOTIDE SEQUENCE [LARGE SCALE GENOMIC DNA]</scope>
</reference>
<dbReference type="SUPFAM" id="SSF74650">
    <property type="entry name" value="Galactose mutarotase-like"/>
    <property type="match status" value="1"/>
</dbReference>
<dbReference type="PANTHER" id="PTHR11122:SF13">
    <property type="entry name" value="GLUCOSE-6-PHOSPHATE 1-EPIMERASE"/>
    <property type="match status" value="1"/>
</dbReference>
<evidence type="ECO:0000256" key="1">
    <source>
        <dbReference type="ARBA" id="ARBA00001096"/>
    </source>
</evidence>
<evidence type="ECO:0000256" key="3">
    <source>
        <dbReference type="ARBA" id="ARBA00012083"/>
    </source>
</evidence>
<dbReference type="InterPro" id="IPR011013">
    <property type="entry name" value="Gal_mutarotase_sf_dom"/>
</dbReference>
<dbReference type="GO" id="GO:0005975">
    <property type="term" value="P:carbohydrate metabolic process"/>
    <property type="evidence" value="ECO:0007669"/>
    <property type="project" value="InterPro"/>
</dbReference>
<gene>
    <name evidence="7" type="ORF">FCC1311_019582</name>
</gene>
<name>A0A2R5G5X7_9STRA</name>
<comment type="catalytic activity">
    <reaction evidence="1">
        <text>alpha-D-glucose 6-phosphate = beta-D-glucose 6-phosphate</text>
        <dbReference type="Rhea" id="RHEA:16249"/>
        <dbReference type="ChEBI" id="CHEBI:58225"/>
        <dbReference type="ChEBI" id="CHEBI:58247"/>
        <dbReference type="EC" id="5.1.3.15"/>
    </reaction>
</comment>
<dbReference type="InParanoid" id="A0A2R5G5X7"/>
<dbReference type="EMBL" id="BEYU01000015">
    <property type="protein sequence ID" value="GBG25739.1"/>
    <property type="molecule type" value="Genomic_DNA"/>
</dbReference>
<evidence type="ECO:0000256" key="2">
    <source>
        <dbReference type="ARBA" id="ARBA00005866"/>
    </source>
</evidence>
<organism evidence="7 8">
    <name type="scientific">Hondaea fermentalgiana</name>
    <dbReference type="NCBI Taxonomy" id="2315210"/>
    <lineage>
        <taxon>Eukaryota</taxon>
        <taxon>Sar</taxon>
        <taxon>Stramenopiles</taxon>
        <taxon>Bigyra</taxon>
        <taxon>Labyrinthulomycetes</taxon>
        <taxon>Thraustochytrida</taxon>
        <taxon>Thraustochytriidae</taxon>
        <taxon>Hondaea</taxon>
    </lineage>
</organism>
<dbReference type="PIRSF" id="PIRSF016020">
    <property type="entry name" value="PHexose_mutarotase"/>
    <property type="match status" value="1"/>
</dbReference>
<feature type="active site" evidence="6">
    <location>
        <position position="273"/>
    </location>
</feature>
<dbReference type="GO" id="GO:0030246">
    <property type="term" value="F:carbohydrate binding"/>
    <property type="evidence" value="ECO:0007669"/>
    <property type="project" value="UniProtKB-UniRule"/>
</dbReference>
<comment type="caution">
    <text evidence="7">The sequence shown here is derived from an EMBL/GenBank/DDBJ whole genome shotgun (WGS) entry which is preliminary data.</text>
</comment>
<comment type="similarity">
    <text evidence="2 5">Belongs to the glucose-6-phosphate 1-epimerase family.</text>
</comment>
<dbReference type="AlphaFoldDB" id="A0A2R5G5X7"/>
<dbReference type="CDD" id="cd09020">
    <property type="entry name" value="D-hex-6-P-epi_like"/>
    <property type="match status" value="1"/>
</dbReference>
<dbReference type="InterPro" id="IPR014718">
    <property type="entry name" value="GH-type_carb-bd"/>
</dbReference>
<evidence type="ECO:0000313" key="8">
    <source>
        <dbReference type="Proteomes" id="UP000241890"/>
    </source>
</evidence>
<evidence type="ECO:0000313" key="7">
    <source>
        <dbReference type="EMBL" id="GBG25739.1"/>
    </source>
</evidence>
<dbReference type="OrthoDB" id="1659429at2759"/>
<dbReference type="InterPro" id="IPR008183">
    <property type="entry name" value="Aldose_1/G6P_1-epimerase"/>
</dbReference>